<dbReference type="InterPro" id="IPR019797">
    <property type="entry name" value="Glutamate_5-kinase_CS"/>
</dbReference>
<accession>A0A9Q3IGY3</accession>
<evidence type="ECO:0000256" key="4">
    <source>
        <dbReference type="ARBA" id="ARBA00022840"/>
    </source>
</evidence>
<dbReference type="GO" id="GO:0003723">
    <property type="term" value="F:RNA binding"/>
    <property type="evidence" value="ECO:0007669"/>
    <property type="project" value="InterPro"/>
</dbReference>
<evidence type="ECO:0000313" key="7">
    <source>
        <dbReference type="Proteomes" id="UP000765509"/>
    </source>
</evidence>
<keyword evidence="7" id="KW-1185">Reference proteome</keyword>
<dbReference type="GO" id="GO:0005524">
    <property type="term" value="F:ATP binding"/>
    <property type="evidence" value="ECO:0007669"/>
    <property type="project" value="UniProtKB-KW"/>
</dbReference>
<feature type="domain" description="PUA" evidence="5">
    <location>
        <begin position="146"/>
        <end position="245"/>
    </location>
</feature>
<dbReference type="PANTHER" id="PTHR43654:SF3">
    <property type="entry name" value="GLUTAMATE 5-KINASE"/>
    <property type="match status" value="1"/>
</dbReference>
<keyword evidence="1" id="KW-0808">Transferase</keyword>
<comment type="caution">
    <text evidence="6">The sequence shown here is derived from an EMBL/GenBank/DDBJ whole genome shotgun (WGS) entry which is preliminary data.</text>
</comment>
<dbReference type="AlphaFoldDB" id="A0A9Q3IGY3"/>
<keyword evidence="4" id="KW-0067">ATP-binding</keyword>
<reference evidence="6" key="1">
    <citation type="submission" date="2021-03" db="EMBL/GenBank/DDBJ databases">
        <title>Draft genome sequence of rust myrtle Austropuccinia psidii MF-1, a brazilian biotype.</title>
        <authorList>
            <person name="Quecine M.C."/>
            <person name="Pachon D.M.R."/>
            <person name="Bonatelli M.L."/>
            <person name="Correr F.H."/>
            <person name="Franceschini L.M."/>
            <person name="Leite T.F."/>
            <person name="Margarido G.R.A."/>
            <person name="Almeida C.A."/>
            <person name="Ferrarezi J.A."/>
            <person name="Labate C.A."/>
        </authorList>
    </citation>
    <scope>NUCLEOTIDE SEQUENCE</scope>
    <source>
        <strain evidence="6">MF-1</strain>
    </source>
</reference>
<dbReference type="PROSITE" id="PS00902">
    <property type="entry name" value="GLUTAMATE_5_KINASE"/>
    <property type="match status" value="1"/>
</dbReference>
<dbReference type="Gene3D" id="2.30.130.10">
    <property type="entry name" value="PUA domain"/>
    <property type="match status" value="1"/>
</dbReference>
<dbReference type="GO" id="GO:0004349">
    <property type="term" value="F:glutamate 5-kinase activity"/>
    <property type="evidence" value="ECO:0007669"/>
    <property type="project" value="InterPro"/>
</dbReference>
<keyword evidence="3" id="KW-0418">Kinase</keyword>
<evidence type="ECO:0000256" key="2">
    <source>
        <dbReference type="ARBA" id="ARBA00022741"/>
    </source>
</evidence>
<evidence type="ECO:0000313" key="6">
    <source>
        <dbReference type="EMBL" id="MBW0538705.1"/>
    </source>
</evidence>
<dbReference type="InterPro" id="IPR015947">
    <property type="entry name" value="PUA-like_sf"/>
</dbReference>
<dbReference type="OrthoDB" id="409889at2759"/>
<dbReference type="SUPFAM" id="SSF88697">
    <property type="entry name" value="PUA domain-like"/>
    <property type="match status" value="1"/>
</dbReference>
<dbReference type="PANTHER" id="PTHR43654">
    <property type="entry name" value="GLUTAMATE 5-KINASE"/>
    <property type="match status" value="1"/>
</dbReference>
<protein>
    <recommendedName>
        <fullName evidence="5">PUA domain-containing protein</fullName>
    </recommendedName>
</protein>
<proteinExistence type="predicted"/>
<dbReference type="PROSITE" id="PS50890">
    <property type="entry name" value="PUA"/>
    <property type="match status" value="1"/>
</dbReference>
<dbReference type="GO" id="GO:0005829">
    <property type="term" value="C:cytosol"/>
    <property type="evidence" value="ECO:0007669"/>
    <property type="project" value="TreeGrafter"/>
</dbReference>
<name>A0A9Q3IGY3_9BASI</name>
<organism evidence="6 7">
    <name type="scientific">Austropuccinia psidii MF-1</name>
    <dbReference type="NCBI Taxonomy" id="1389203"/>
    <lineage>
        <taxon>Eukaryota</taxon>
        <taxon>Fungi</taxon>
        <taxon>Dikarya</taxon>
        <taxon>Basidiomycota</taxon>
        <taxon>Pucciniomycotina</taxon>
        <taxon>Pucciniomycetes</taxon>
        <taxon>Pucciniales</taxon>
        <taxon>Sphaerophragmiaceae</taxon>
        <taxon>Austropuccinia</taxon>
    </lineage>
</organism>
<dbReference type="Pfam" id="PF01472">
    <property type="entry name" value="PUA"/>
    <property type="match status" value="1"/>
</dbReference>
<keyword evidence="2" id="KW-0547">Nucleotide-binding</keyword>
<dbReference type="EMBL" id="AVOT02043283">
    <property type="protein sequence ID" value="MBW0538705.1"/>
    <property type="molecule type" value="Genomic_DNA"/>
</dbReference>
<dbReference type="InterPro" id="IPR036974">
    <property type="entry name" value="PUA_sf"/>
</dbReference>
<evidence type="ECO:0000256" key="3">
    <source>
        <dbReference type="ARBA" id="ARBA00022777"/>
    </source>
</evidence>
<dbReference type="InterPro" id="IPR002478">
    <property type="entry name" value="PUA"/>
</dbReference>
<dbReference type="InterPro" id="IPR036393">
    <property type="entry name" value="AceGlu_kinase-like_sf"/>
</dbReference>
<sequence length="247" mass="26237">MTDFDCLCTENPHSNPNPQIVKVVYNVEGFRKIVITATLGSSLGIGGMATKLIAAELATVAGFSTVICNSTKPQAINLIITDVGTLCSSTASSTNPSAVFLGPSQPNHYPLTGDTKTLYTVFILQHTPLTSFKSWVAHGLVPKGLVVINKGAYRAISHKSIGGRLLPAGVVQVCETFSVVQAVNIMVPQDYLNPDLELHDQKNDEPSGSLSAHVAMTNETSGGVEEVSRGLVNYNSSDMGKLKGHQR</sequence>
<evidence type="ECO:0000256" key="1">
    <source>
        <dbReference type="ARBA" id="ARBA00022679"/>
    </source>
</evidence>
<gene>
    <name evidence="6" type="ORF">O181_078420</name>
</gene>
<dbReference type="SUPFAM" id="SSF53633">
    <property type="entry name" value="Carbamate kinase-like"/>
    <property type="match status" value="1"/>
</dbReference>
<dbReference type="Proteomes" id="UP000765509">
    <property type="component" value="Unassembled WGS sequence"/>
</dbReference>
<evidence type="ECO:0000259" key="5">
    <source>
        <dbReference type="Pfam" id="PF01472"/>
    </source>
</evidence>
<dbReference type="Gene3D" id="3.40.1160.10">
    <property type="entry name" value="Acetylglutamate kinase-like"/>
    <property type="match status" value="1"/>
</dbReference>